<evidence type="ECO:0000313" key="2">
    <source>
        <dbReference type="EMBL" id="EEP61426.1"/>
    </source>
</evidence>
<evidence type="ECO:0000259" key="1">
    <source>
        <dbReference type="Pfam" id="PF00723"/>
    </source>
</evidence>
<dbReference type="GO" id="GO:0005975">
    <property type="term" value="P:carbohydrate metabolic process"/>
    <property type="evidence" value="ECO:0007669"/>
    <property type="project" value="InterPro"/>
</dbReference>
<dbReference type="PANTHER" id="PTHR31616:SF13">
    <property type="entry name" value="GLUCAN 1,4-ALPHA-GLUCOSIDASE"/>
    <property type="match status" value="1"/>
</dbReference>
<protein>
    <submittedName>
        <fullName evidence="2">Glucan 1,4 alpha-glucosidase</fullName>
    </submittedName>
</protein>
<sequence length="647" mass="75324">MKEIVLSNGRFFVNIDKNFAIRDFYFPYVGMYNHLNSEANSIGIYVNGRFKWIDDSWEKKFSYCENSLVANLEAKSDELGIKLNFKSAIHKYSDILIHQILITNLTEEEKEVKIFFYHGFKLNESEIGNTAYYDPKLKGLIHYKGATYIYISSQSSNFEYTVSKKNHTSGSWLEIERGHLSRNKIVQGEIDSAWAIVENLKPFESKTAYYYLLVGHRYDDIVKLKNKVSNEGLDHLLEETQEFWQGWIKTKDRLLPALSKNIKDLYYQSLLIIRAHFDNNGAIVAANDTSIYKFNKDHYSYLWPRDGAFIVMSLDNAGYTNLTQRFFKFCKQHITDEGFLLHKYSPDGTAGSSWHPWCDDDENYQLPIQEDETALVVVALYNHYLNSKDIEFVDYMYNGFVRKAANFMVKYTDPQLNLPLESYDLWEERRGIFTYTASTVYAGLIAASKLAVLVGNKEESVLYNQKAEEIRNGILKYLYDEEEGRFLRGIYRDKNGNIIKDKTVESSLLLVHEFGVIDPEDYRMVNTVRAVEDRLWIKNGIGGLARYENDYYHKVSDDTPGNPWIITTLWLANWYTQVGLFDRAFQLINWVIKRKTQAGLLAEQFHPFTGEPLSVCPLTWSHSSFCYSIQKLNKRLIEDKTPDYVMA</sequence>
<dbReference type="Gene3D" id="1.50.10.10">
    <property type="match status" value="1"/>
</dbReference>
<dbReference type="Proteomes" id="UP000005540">
    <property type="component" value="Unassembled WGS sequence"/>
</dbReference>
<gene>
    <name evidence="2" type="ORF">SULYE_0061</name>
</gene>
<dbReference type="SUPFAM" id="SSF48208">
    <property type="entry name" value="Six-hairpin glycosidases"/>
    <property type="match status" value="1"/>
</dbReference>
<dbReference type="InterPro" id="IPR011613">
    <property type="entry name" value="GH15-like"/>
</dbReference>
<dbReference type="GO" id="GO:0004553">
    <property type="term" value="F:hydrolase activity, hydrolyzing O-glycosyl compounds"/>
    <property type="evidence" value="ECO:0007669"/>
    <property type="project" value="TreeGrafter"/>
</dbReference>
<keyword evidence="3" id="KW-1185">Reference proteome</keyword>
<organism evidence="2 3">
    <name type="scientific">Sulfurihydrogenibium yellowstonense SS-5</name>
    <dbReference type="NCBI Taxonomy" id="432331"/>
    <lineage>
        <taxon>Bacteria</taxon>
        <taxon>Pseudomonadati</taxon>
        <taxon>Aquificota</taxon>
        <taxon>Aquificia</taxon>
        <taxon>Aquificales</taxon>
        <taxon>Hydrogenothermaceae</taxon>
        <taxon>Sulfurihydrogenibium</taxon>
    </lineage>
</organism>
<feature type="domain" description="GH15-like" evidence="1">
    <location>
        <begin position="263"/>
        <end position="625"/>
    </location>
</feature>
<dbReference type="InterPro" id="IPR008928">
    <property type="entry name" value="6-hairpin_glycosidase_sf"/>
</dbReference>
<dbReference type="RefSeq" id="WP_007545425.1">
    <property type="nucleotide sequence ID" value="NZ_ABZS01000003.1"/>
</dbReference>
<comment type="caution">
    <text evidence="2">The sequence shown here is derived from an EMBL/GenBank/DDBJ whole genome shotgun (WGS) entry which is preliminary data.</text>
</comment>
<dbReference type="EMBL" id="ABZS01000003">
    <property type="protein sequence ID" value="EEP61426.1"/>
    <property type="molecule type" value="Genomic_DNA"/>
</dbReference>
<dbReference type="OrthoDB" id="3902805at2"/>
<dbReference type="PANTHER" id="PTHR31616">
    <property type="entry name" value="TREHALASE"/>
    <property type="match status" value="1"/>
</dbReference>
<evidence type="ECO:0000313" key="3">
    <source>
        <dbReference type="Proteomes" id="UP000005540"/>
    </source>
</evidence>
<name>C4FHN3_9AQUI</name>
<dbReference type="AlphaFoldDB" id="C4FHN3"/>
<reference evidence="2 3" key="1">
    <citation type="submission" date="2009-04" db="EMBL/GenBank/DDBJ databases">
        <authorList>
            <person name="Reysenbach A.-L."/>
            <person name="Heidelberg J.F."/>
            <person name="Nelson W.C."/>
        </authorList>
    </citation>
    <scope>NUCLEOTIDE SEQUENCE [LARGE SCALE GENOMIC DNA]</scope>
    <source>
        <strain evidence="2 3">SS-5</strain>
    </source>
</reference>
<dbReference type="Pfam" id="PF00723">
    <property type="entry name" value="Glyco_hydro_15"/>
    <property type="match status" value="1"/>
</dbReference>
<dbReference type="InterPro" id="IPR012341">
    <property type="entry name" value="6hp_glycosidase-like_sf"/>
</dbReference>
<proteinExistence type="predicted"/>
<accession>C4FHN3</accession>